<organism evidence="9 10">
    <name type="scientific">Vairimorpha ceranae</name>
    <dbReference type="NCBI Taxonomy" id="40302"/>
    <lineage>
        <taxon>Eukaryota</taxon>
        <taxon>Fungi</taxon>
        <taxon>Fungi incertae sedis</taxon>
        <taxon>Microsporidia</taxon>
        <taxon>Nosematidae</taxon>
        <taxon>Vairimorpha</taxon>
    </lineage>
</organism>
<comment type="similarity">
    <text evidence="2">Belongs to the peptidase C19 family.</text>
</comment>
<feature type="domain" description="USP" evidence="8">
    <location>
        <begin position="353"/>
        <end position="861"/>
    </location>
</feature>
<keyword evidence="5" id="KW-0833">Ubl conjugation pathway</keyword>
<evidence type="ECO:0000313" key="9">
    <source>
        <dbReference type="EMBL" id="KKO76145.1"/>
    </source>
</evidence>
<dbReference type="InterPro" id="IPR001394">
    <property type="entry name" value="Peptidase_C19_UCH"/>
</dbReference>
<dbReference type="GO" id="GO:0016579">
    <property type="term" value="P:protein deubiquitination"/>
    <property type="evidence" value="ECO:0007669"/>
    <property type="project" value="InterPro"/>
</dbReference>
<reference evidence="9 10" key="1">
    <citation type="journal article" date="2015" name="Environ. Microbiol.">
        <title>Genome analyses suggest the presence of polyploidy and recent human-driven expansions in eight global populations of the honeybee pathogen Nosema ceranae.</title>
        <authorList>
            <person name="Pelin A."/>
            <person name="Selman M."/>
            <person name="Aris-Brosou S."/>
            <person name="Farinelli L."/>
            <person name="Corradi N."/>
        </authorList>
    </citation>
    <scope>NUCLEOTIDE SEQUENCE [LARGE SCALE GENOMIC DNA]</scope>
    <source>
        <strain evidence="9 10">PA08 1199</strain>
    </source>
</reference>
<accession>A0A0F9WHR0</accession>
<comment type="catalytic activity">
    <reaction evidence="1">
        <text>Thiol-dependent hydrolysis of ester, thioester, amide, peptide and isopeptide bonds formed by the C-terminal Gly of ubiquitin (a 76-residue protein attached to proteins as an intracellular targeting signal).</text>
        <dbReference type="EC" id="3.4.19.12"/>
    </reaction>
</comment>
<dbReference type="GeneID" id="36321053"/>
<dbReference type="RefSeq" id="XP_024331887.1">
    <property type="nucleotide sequence ID" value="XM_024476103.1"/>
</dbReference>
<protein>
    <recommendedName>
        <fullName evidence="3">ubiquitinyl hydrolase 1</fullName>
        <ecNumber evidence="3">3.4.19.12</ecNumber>
    </recommendedName>
</protein>
<dbReference type="InterPro" id="IPR028889">
    <property type="entry name" value="USP"/>
</dbReference>
<dbReference type="VEuPathDB" id="MicrosporidiaDB:NCER_101148"/>
<dbReference type="VEuPathDB" id="MicrosporidiaDB:AAJ76_600047985"/>
<dbReference type="GO" id="GO:0006508">
    <property type="term" value="P:proteolysis"/>
    <property type="evidence" value="ECO:0007669"/>
    <property type="project" value="UniProtKB-KW"/>
</dbReference>
<evidence type="ECO:0000313" key="10">
    <source>
        <dbReference type="Proteomes" id="UP000034350"/>
    </source>
</evidence>
<dbReference type="AlphaFoldDB" id="A0A0F9WHR0"/>
<keyword evidence="6 9" id="KW-0378">Hydrolase</keyword>
<dbReference type="PANTHER" id="PTHR21646">
    <property type="entry name" value="UBIQUITIN CARBOXYL-TERMINAL HYDROLASE"/>
    <property type="match status" value="1"/>
</dbReference>
<keyword evidence="4" id="KW-0645">Protease</keyword>
<keyword evidence="7" id="KW-0788">Thiol protease</keyword>
<dbReference type="InterPro" id="IPR050185">
    <property type="entry name" value="Ub_carboxyl-term_hydrolase"/>
</dbReference>
<sequence>MKRKIIRENKCKEEVNVEIIEEKSKQTIKFINYKLYSNHVKYFTDDTLLLYLDFEYNKTNLDDFYVRYYIFDKLQEKNNTLETFCKQKQMLYILAQQKFRYFLETFLSKNRCFEKMICLESYPFRVEKLLEEYDINFFLKKRTNFLEEKNECLPKLIGQSTFYDFSTNTKNINNLNLLCLKPPINMLLTKEQNSDSETEYLDASEETNKIKTNIFKIKNEIKKADIKEYNKEMLFFIDKCIECKNNITEISLDINLCPITYNVNLGSRIYNLMKVDHESDFTIFEVLQSLCYLTDDLQTFMKSYKVLQINGIIIHPLTKVKELSPIDKYVIVTNISNIDLGIDSKINKNRNILGFKNLGNTCFMNASLQAIINCKEFSDYFYSCDLDRLGNHKIVSAAFSELIKMFDKNLEYLIPSKLKYVIGSKVDIYNEKDEQDSMEFVFDLLNLVHEELKLKKKSKLENIDSYKKWQIENQSIVTSLFFSKIKSSIVCAMCSNERFIFEPCLSLSVPVPLEKKYFSNIVIFYESYNRVPLKIFAEETLTIFELKILLCEEYNVTHKILCCQIMNNTIKVIDDFQQLKCLKSTLFCYEFIQENVEEYIWISIDRKYFFWTIPFDFLILGRIPKNCNKEDEKTYKQNIIDIVRYRLVPFIDQKNINMLYGSFNDIFYIKHKKIQSSSKSILNRSQCFLQISNANYISLFGPNFQPINNMIHLVSDKIDLINCLNLFLEKEYIFGDDKQFCKKCNQHTIHYKDTDLDLLPKYLIIQLKRFRFNGVDFEKIGTFVDFEMGVFYIKKCKYKIISIINHISPSGGYAFRSVGSNGHYTAYIRHQNDWFHCNDHIITKVSEVKKDDAYIFILEKIE</sequence>
<dbReference type="GO" id="GO:0004843">
    <property type="term" value="F:cysteine-type deubiquitinase activity"/>
    <property type="evidence" value="ECO:0007669"/>
    <property type="project" value="UniProtKB-EC"/>
</dbReference>
<dbReference type="Pfam" id="PF00443">
    <property type="entry name" value="UCH"/>
    <property type="match status" value="1"/>
</dbReference>
<name>A0A0F9WHR0_9MICR</name>
<dbReference type="EC" id="3.4.19.12" evidence="3"/>
<dbReference type="OMA" id="GSCQLIW"/>
<dbReference type="InterPro" id="IPR038765">
    <property type="entry name" value="Papain-like_cys_pep_sf"/>
</dbReference>
<dbReference type="PROSITE" id="PS00972">
    <property type="entry name" value="USP_1"/>
    <property type="match status" value="1"/>
</dbReference>
<dbReference type="Proteomes" id="UP000034350">
    <property type="component" value="Unassembled WGS sequence"/>
</dbReference>
<dbReference type="SUPFAM" id="SSF54001">
    <property type="entry name" value="Cysteine proteinases"/>
    <property type="match status" value="1"/>
</dbReference>
<keyword evidence="10" id="KW-1185">Reference proteome</keyword>
<evidence type="ECO:0000256" key="3">
    <source>
        <dbReference type="ARBA" id="ARBA00012759"/>
    </source>
</evidence>
<evidence type="ECO:0000256" key="1">
    <source>
        <dbReference type="ARBA" id="ARBA00000707"/>
    </source>
</evidence>
<dbReference type="EMBL" id="JPQZ01000006">
    <property type="protein sequence ID" value="KKO76145.1"/>
    <property type="molecule type" value="Genomic_DNA"/>
</dbReference>
<dbReference type="Gene3D" id="3.90.70.10">
    <property type="entry name" value="Cysteine proteinases"/>
    <property type="match status" value="2"/>
</dbReference>
<dbReference type="OrthoDB" id="2195025at2759"/>
<evidence type="ECO:0000259" key="8">
    <source>
        <dbReference type="PROSITE" id="PS50235"/>
    </source>
</evidence>
<dbReference type="PANTHER" id="PTHR21646:SF24">
    <property type="entry name" value="UBIQUITIN CARBOXYL-TERMINAL HYDROLASE"/>
    <property type="match status" value="1"/>
</dbReference>
<gene>
    <name evidence="9" type="ORF">AAJ76_600047985</name>
</gene>
<evidence type="ECO:0000256" key="7">
    <source>
        <dbReference type="ARBA" id="ARBA00022807"/>
    </source>
</evidence>
<dbReference type="PROSITE" id="PS50235">
    <property type="entry name" value="USP_3"/>
    <property type="match status" value="1"/>
</dbReference>
<evidence type="ECO:0000256" key="4">
    <source>
        <dbReference type="ARBA" id="ARBA00022670"/>
    </source>
</evidence>
<evidence type="ECO:0000256" key="6">
    <source>
        <dbReference type="ARBA" id="ARBA00022801"/>
    </source>
</evidence>
<comment type="caution">
    <text evidence="9">The sequence shown here is derived from an EMBL/GenBank/DDBJ whole genome shotgun (WGS) entry which is preliminary data.</text>
</comment>
<proteinExistence type="inferred from homology"/>
<dbReference type="InterPro" id="IPR018200">
    <property type="entry name" value="USP_CS"/>
</dbReference>
<evidence type="ECO:0000256" key="5">
    <source>
        <dbReference type="ARBA" id="ARBA00022786"/>
    </source>
</evidence>
<evidence type="ECO:0000256" key="2">
    <source>
        <dbReference type="ARBA" id="ARBA00009085"/>
    </source>
</evidence>